<evidence type="ECO:0000313" key="3">
    <source>
        <dbReference type="EMBL" id="KAL3659049.1"/>
    </source>
</evidence>
<sequence length="417" mass="47856">MIRPDDTVESVTLLVQDADSDSNVKTVERPNNAVKILFLDGVRGLAALLVVVQHSHEYMQELNLGACAVDAFFVLSSFLLTMLFMKKSIKLLAQGASSRTWAFALADYFSKRFLRVYPLFALVIFILWMLPDESKTQYFRIQQPENFDLFKVLTFDFDHRYFVLWTLPLEIAYYFFIPLFVFVVLKLNKFWWLPFVPAYSWSMYQGWTVYRWDHMPLSPHFPTFIAGSMAAVIYVKLDTWMKGNKLKPRPVTLYAIRALQVSALSLMISLSFQGLFFHWIHSNIAPATPGFPFISVLLTLVLVIEMLFPSGLSTLFEWSALRYCGKVSFSIYLLHGFVIYSEAVSSQTNYYDRMFSRFGLTILLATASYHLVEFPSQRLAQLFTQELAKQEARGPTGIMDAIVCKVRASTSSKAAWA</sequence>
<feature type="transmembrane region" description="Helical" evidence="1">
    <location>
        <begin position="190"/>
        <end position="207"/>
    </location>
</feature>
<keyword evidence="1" id="KW-1133">Transmembrane helix</keyword>
<evidence type="ECO:0000256" key="1">
    <source>
        <dbReference type="SAM" id="Phobius"/>
    </source>
</evidence>
<reference evidence="3 4" key="1">
    <citation type="submission" date="2024-09" db="EMBL/GenBank/DDBJ databases">
        <title>Genome sequencing and assembly of Phytophthora oleae, isolate VK10A, causative agent of rot of olive drupes.</title>
        <authorList>
            <person name="Conti Taguali S."/>
            <person name="Riolo M."/>
            <person name="La Spada F."/>
            <person name="Cacciola S.O."/>
            <person name="Dionisio G."/>
        </authorList>
    </citation>
    <scope>NUCLEOTIDE SEQUENCE [LARGE SCALE GENOMIC DNA]</scope>
    <source>
        <strain evidence="3 4">VK10A</strain>
    </source>
</reference>
<feature type="transmembrane region" description="Helical" evidence="1">
    <location>
        <begin position="219"/>
        <end position="237"/>
    </location>
</feature>
<evidence type="ECO:0000259" key="2">
    <source>
        <dbReference type="Pfam" id="PF01757"/>
    </source>
</evidence>
<gene>
    <name evidence="3" type="ORF">V7S43_015933</name>
</gene>
<feature type="transmembrane region" description="Helical" evidence="1">
    <location>
        <begin position="113"/>
        <end position="130"/>
    </location>
</feature>
<dbReference type="PANTHER" id="PTHR23028">
    <property type="entry name" value="ACETYLTRANSFERASE"/>
    <property type="match status" value="1"/>
</dbReference>
<feature type="transmembrane region" description="Helical" evidence="1">
    <location>
        <begin position="258"/>
        <end position="279"/>
    </location>
</feature>
<dbReference type="Pfam" id="PF01757">
    <property type="entry name" value="Acyl_transf_3"/>
    <property type="match status" value="1"/>
</dbReference>
<organism evidence="3 4">
    <name type="scientific">Phytophthora oleae</name>
    <dbReference type="NCBI Taxonomy" id="2107226"/>
    <lineage>
        <taxon>Eukaryota</taxon>
        <taxon>Sar</taxon>
        <taxon>Stramenopiles</taxon>
        <taxon>Oomycota</taxon>
        <taxon>Peronosporomycetes</taxon>
        <taxon>Peronosporales</taxon>
        <taxon>Peronosporaceae</taxon>
        <taxon>Phytophthora</taxon>
    </lineage>
</organism>
<feature type="domain" description="Acyltransferase 3" evidence="2">
    <location>
        <begin position="37"/>
        <end position="340"/>
    </location>
</feature>
<feature type="transmembrane region" description="Helical" evidence="1">
    <location>
        <begin position="291"/>
        <end position="308"/>
    </location>
</feature>
<feature type="transmembrane region" description="Helical" evidence="1">
    <location>
        <begin position="162"/>
        <end position="183"/>
    </location>
</feature>
<protein>
    <recommendedName>
        <fullName evidence="2">Acyltransferase 3 domain-containing protein</fullName>
    </recommendedName>
</protein>
<dbReference type="EMBL" id="JBIMZQ010000049">
    <property type="protein sequence ID" value="KAL3659049.1"/>
    <property type="molecule type" value="Genomic_DNA"/>
</dbReference>
<feature type="transmembrane region" description="Helical" evidence="1">
    <location>
        <begin position="62"/>
        <end position="84"/>
    </location>
</feature>
<proteinExistence type="predicted"/>
<accession>A0ABD3F0S8</accession>
<keyword evidence="1" id="KW-0812">Transmembrane</keyword>
<comment type="caution">
    <text evidence="3">The sequence shown here is derived from an EMBL/GenBank/DDBJ whole genome shotgun (WGS) entry which is preliminary data.</text>
</comment>
<keyword evidence="4" id="KW-1185">Reference proteome</keyword>
<dbReference type="PANTHER" id="PTHR23028:SF53">
    <property type="entry name" value="ACYL_TRANSF_3 DOMAIN-CONTAINING PROTEIN"/>
    <property type="match status" value="1"/>
</dbReference>
<dbReference type="InterPro" id="IPR002656">
    <property type="entry name" value="Acyl_transf_3_dom"/>
</dbReference>
<dbReference type="InterPro" id="IPR050879">
    <property type="entry name" value="Acyltransferase_3"/>
</dbReference>
<evidence type="ECO:0000313" key="4">
    <source>
        <dbReference type="Proteomes" id="UP001632037"/>
    </source>
</evidence>
<name>A0ABD3F0S8_9STRA</name>
<dbReference type="AlphaFoldDB" id="A0ABD3F0S8"/>
<keyword evidence="1" id="KW-0472">Membrane</keyword>
<dbReference type="Proteomes" id="UP001632037">
    <property type="component" value="Unassembled WGS sequence"/>
</dbReference>